<accession>A0A098TJD4</accession>
<name>A0A098TJD4_9CYAN</name>
<dbReference type="OrthoDB" id="9801934at2"/>
<protein>
    <submittedName>
        <fullName evidence="4">Hydrogenase</fullName>
    </submittedName>
</protein>
<dbReference type="Pfam" id="PF02769">
    <property type="entry name" value="AIRS_C"/>
    <property type="match status" value="1"/>
</dbReference>
<dbReference type="Pfam" id="PF00586">
    <property type="entry name" value="AIRS"/>
    <property type="match status" value="1"/>
</dbReference>
<dbReference type="STRING" id="1497020.DO97_11370"/>
<evidence type="ECO:0000313" key="4">
    <source>
        <dbReference type="EMBL" id="KGF72229.1"/>
    </source>
</evidence>
<dbReference type="InterPro" id="IPR016188">
    <property type="entry name" value="PurM-like_N"/>
</dbReference>
<dbReference type="SUPFAM" id="SSF56042">
    <property type="entry name" value="PurM C-terminal domain-like"/>
    <property type="match status" value="1"/>
</dbReference>
<comment type="similarity">
    <text evidence="1">Belongs to the HypE family.</text>
</comment>
<dbReference type="CDD" id="cd02197">
    <property type="entry name" value="HypE"/>
    <property type="match status" value="1"/>
</dbReference>
<dbReference type="InterPro" id="IPR010918">
    <property type="entry name" value="PurM-like_C_dom"/>
</dbReference>
<dbReference type="GO" id="GO:0051604">
    <property type="term" value="P:protein maturation"/>
    <property type="evidence" value="ECO:0007669"/>
    <property type="project" value="TreeGrafter"/>
</dbReference>
<dbReference type="InterPro" id="IPR036921">
    <property type="entry name" value="PurM-like_N_sf"/>
</dbReference>
<proteinExistence type="inferred from homology"/>
<feature type="domain" description="PurM-like N-terminal" evidence="2">
    <location>
        <begin position="46"/>
        <end position="157"/>
    </location>
</feature>
<comment type="caution">
    <text evidence="4">The sequence shown here is derived from an EMBL/GenBank/DDBJ whole genome shotgun (WGS) entry which is preliminary data.</text>
</comment>
<reference evidence="4 5" key="1">
    <citation type="journal article" date="2014" name="Mol. Ecol.">
        <title>Evolution of Synechococcus.</title>
        <authorList>
            <person name="Dvorak P."/>
            <person name="Casamatta D."/>
            <person name="Hasler P."/>
            <person name="Poulickova A."/>
            <person name="Ondrej V."/>
            <person name="Sanges R."/>
        </authorList>
    </citation>
    <scope>NUCLEOTIDE SEQUENCE [LARGE SCALE GENOMIC DNA]</scope>
    <source>
        <strain evidence="4 5">CAUP A 1101</strain>
    </source>
</reference>
<dbReference type="InterPro" id="IPR036676">
    <property type="entry name" value="PurM-like_C_sf"/>
</dbReference>
<dbReference type="Gene3D" id="3.90.650.10">
    <property type="entry name" value="PurM-like C-terminal domain"/>
    <property type="match status" value="1"/>
</dbReference>
<gene>
    <name evidence="4" type="ORF">DO97_11370</name>
</gene>
<sequence>MTFACPISLQQYPTILMAHGGGGRLMHQLIETMFLSVFGSPDREIHDAAVLAIAGDRIAFTTDSYVVNPLFFPGGDIGSLAVNGTVNDLTMAGARPLYLSLGLILEEGLPMETLWRLVRSIKAAADHAQVQIVTGDTKVVDRGKGDGIFINTSGVGILEHSLKIAPSSIQPGDLILLNGDLGRHGIAVMAAREGLDFQTTIISDSAPLTHLVGALLQAGVKLHCLRDLTRGGLASTLNEIMAATRLTLAIEEAAIPVLEEVQGACELLGLDPLYIANEGRFVAFVAPQDADRALDILRSTQEAEGEAAIASVIGEVVLSSPPAVILNSKLGAARFLDLLSGEQLPRIC</sequence>
<dbReference type="SUPFAM" id="SSF55326">
    <property type="entry name" value="PurM N-terminal domain-like"/>
    <property type="match status" value="1"/>
</dbReference>
<dbReference type="InterPro" id="IPR011854">
    <property type="entry name" value="HypE"/>
</dbReference>
<feature type="domain" description="PurM-like C-terminal" evidence="3">
    <location>
        <begin position="170"/>
        <end position="317"/>
    </location>
</feature>
<dbReference type="PANTHER" id="PTHR30303:SF0">
    <property type="entry name" value="CARBAMOYL DEHYDRATASE HYPE"/>
    <property type="match status" value="1"/>
</dbReference>
<dbReference type="Proteomes" id="UP000030170">
    <property type="component" value="Unassembled WGS sequence"/>
</dbReference>
<dbReference type="RefSeq" id="WP_036534475.1">
    <property type="nucleotide sequence ID" value="NZ_JJML01000033.1"/>
</dbReference>
<organism evidence="4 5">
    <name type="scientific">Neosynechococcus sphagnicola sy1</name>
    <dbReference type="NCBI Taxonomy" id="1497020"/>
    <lineage>
        <taxon>Bacteria</taxon>
        <taxon>Bacillati</taxon>
        <taxon>Cyanobacteriota</taxon>
        <taxon>Cyanophyceae</taxon>
        <taxon>Neosynechococcales</taxon>
        <taxon>Neosynechococcaceae</taxon>
        <taxon>Neosynechococcus</taxon>
    </lineage>
</organism>
<dbReference type="Gene3D" id="3.30.1330.10">
    <property type="entry name" value="PurM-like, N-terminal domain"/>
    <property type="match status" value="1"/>
</dbReference>
<dbReference type="EMBL" id="JJML01000033">
    <property type="protein sequence ID" value="KGF72229.1"/>
    <property type="molecule type" value="Genomic_DNA"/>
</dbReference>
<dbReference type="AlphaFoldDB" id="A0A098TJD4"/>
<dbReference type="PIRSF" id="PIRSF005644">
    <property type="entry name" value="Hdrgns_mtr_HypE"/>
    <property type="match status" value="1"/>
</dbReference>
<evidence type="ECO:0000259" key="3">
    <source>
        <dbReference type="Pfam" id="PF02769"/>
    </source>
</evidence>
<dbReference type="PANTHER" id="PTHR30303">
    <property type="entry name" value="HYDROGENASE ISOENZYMES FORMATION PROTEIN HYPE"/>
    <property type="match status" value="1"/>
</dbReference>
<keyword evidence="5" id="KW-1185">Reference proteome</keyword>
<evidence type="ECO:0000259" key="2">
    <source>
        <dbReference type="Pfam" id="PF00586"/>
    </source>
</evidence>
<dbReference type="NCBIfam" id="TIGR02124">
    <property type="entry name" value="hypE"/>
    <property type="match status" value="1"/>
</dbReference>
<evidence type="ECO:0000313" key="5">
    <source>
        <dbReference type="Proteomes" id="UP000030170"/>
    </source>
</evidence>
<evidence type="ECO:0000256" key="1">
    <source>
        <dbReference type="ARBA" id="ARBA00006243"/>
    </source>
</evidence>